<protein>
    <submittedName>
        <fullName evidence="2">Protein regulator of cytokinesis 1</fullName>
    </submittedName>
</protein>
<dbReference type="PANTHER" id="PTHR19321">
    <property type="entry name" value="PROTEIN REGULATOR OF CYTOKINESIS 1 PRC1-RELATED"/>
    <property type="match status" value="1"/>
</dbReference>
<dbReference type="WBParaSite" id="MCU_001721-RB">
    <property type="protein sequence ID" value="MCU_001721-RB"/>
    <property type="gene ID" value="MCU_001721"/>
</dbReference>
<dbReference type="AlphaFoldDB" id="A0A5K3EMR7"/>
<dbReference type="InterPro" id="IPR007145">
    <property type="entry name" value="MAP65_Ase1_PRC1"/>
</dbReference>
<dbReference type="GO" id="GO:0005737">
    <property type="term" value="C:cytoplasm"/>
    <property type="evidence" value="ECO:0007669"/>
    <property type="project" value="TreeGrafter"/>
</dbReference>
<accession>A0A5K3EMR7</accession>
<dbReference type="Gene3D" id="1.20.58.1520">
    <property type="match status" value="1"/>
</dbReference>
<dbReference type="GO" id="GO:0051256">
    <property type="term" value="P:mitotic spindle midzone assembly"/>
    <property type="evidence" value="ECO:0007669"/>
    <property type="project" value="TreeGrafter"/>
</dbReference>
<dbReference type="Pfam" id="PF03999">
    <property type="entry name" value="MAP65_ASE1"/>
    <property type="match status" value="2"/>
</dbReference>
<feature type="compositionally biased region" description="Low complexity" evidence="1">
    <location>
        <begin position="558"/>
        <end position="569"/>
    </location>
</feature>
<feature type="compositionally biased region" description="Polar residues" evidence="1">
    <location>
        <begin position="570"/>
        <end position="579"/>
    </location>
</feature>
<dbReference type="PANTHER" id="PTHR19321:SF41">
    <property type="entry name" value="FASCETTO-RELATED"/>
    <property type="match status" value="1"/>
</dbReference>
<proteinExistence type="predicted"/>
<evidence type="ECO:0000313" key="2">
    <source>
        <dbReference type="WBParaSite" id="MCU_001721-RB"/>
    </source>
</evidence>
<feature type="region of interest" description="Disordered" evidence="1">
    <location>
        <begin position="672"/>
        <end position="704"/>
    </location>
</feature>
<name>A0A5K3EMR7_MESCO</name>
<reference evidence="2" key="1">
    <citation type="submission" date="2019-11" db="UniProtKB">
        <authorList>
            <consortium name="WormBaseParasite"/>
        </authorList>
    </citation>
    <scope>IDENTIFICATION</scope>
</reference>
<dbReference type="GO" id="GO:0008017">
    <property type="term" value="F:microtubule binding"/>
    <property type="evidence" value="ECO:0007669"/>
    <property type="project" value="InterPro"/>
</dbReference>
<sequence>MTLCHRSPFICQKNQNNLKNDQWIEQLSSIVSGKVRDILGIWDEIGLEDKNYKQRKEILKGHIIELLDNMASEEKNSVAALRAAVNKSEADVCRLETILNVKHQPVERHLPLVERERQLSEMSMLLSTTLSNRIDCFNALIEEQQRLGKQLGESVRGYTYETAPSLSLLQVIENEISELRQRVARNSIKSSGQHAYVGDVRTSSSSIPLNRVLPNPPDSDCGDKNFSAHKDGTAKSGESLVTKNSDNQTVAERVAAFRNAYLHSDAEHENSVKAIFISRLSELHKLFDECLVDYKIRERYPKQPADISLSSDYLDHIEEQIAKWQDYRTLHTDVMAAFFSWRASFARLLHIESQINDPKMRLRRSSLFLRLEKEAASVKERILPNLEKQLFVAADKDEGFLVFGVPVQQYVEEARREADQAEPGRPGLNPEKQAQLIPKDTSAARSPPRAGPPPAKKPRPSLRATSRVPTQSPSPHRPGLAKVAPIPKGRPLTQVASRPPAPGLSTPSSSRPVRTKGISDRNQSASKIACPPTPNNNAKLATPIGRPPTARKPRLNNTPATATFPATTPSNYKTVASGNPSQLRTPVIVNRLRTPAMSASSSHLSRLAPNLTKLLEASPSSLPITRLFGYNCNRKPSSLKPVPTPEAKHDRVSISSIKRKIATASASIDRHQNTPLMKGGMPPARQSKLPRMTPATNRPPPSRQYTRLNSIAAQSSQLNNKPIGAEFSFFRFN</sequence>
<organism evidence="2">
    <name type="scientific">Mesocestoides corti</name>
    <name type="common">Flatworm</name>
    <dbReference type="NCBI Taxonomy" id="53468"/>
    <lineage>
        <taxon>Eukaryota</taxon>
        <taxon>Metazoa</taxon>
        <taxon>Spiralia</taxon>
        <taxon>Lophotrochozoa</taxon>
        <taxon>Platyhelminthes</taxon>
        <taxon>Cestoda</taxon>
        <taxon>Eucestoda</taxon>
        <taxon>Cyclophyllidea</taxon>
        <taxon>Mesocestoididae</taxon>
        <taxon>Mesocestoides</taxon>
    </lineage>
</organism>
<feature type="region of interest" description="Disordered" evidence="1">
    <location>
        <begin position="414"/>
        <end position="579"/>
    </location>
</feature>
<evidence type="ECO:0000256" key="1">
    <source>
        <dbReference type="SAM" id="MobiDB-lite"/>
    </source>
</evidence>
<dbReference type="GO" id="GO:1990023">
    <property type="term" value="C:mitotic spindle midzone"/>
    <property type="evidence" value="ECO:0007669"/>
    <property type="project" value="TreeGrafter"/>
</dbReference>